<sequence>MNRRIGKLLILAWTVVFLLLMGVLVNFSRETNVVHRPGNAEKKLVIMAVYEEDESDEYLKKILDEYSAIPGNPKVVTEYVAQSAFQKQLCLYKDQNSLPDLIICDSVMTPALQSMDILRDLSDYMTGERTSRFLKHAYGSCVVNGICYGVPFTSNPYVVFYNKDHLARYKKEIPDNMDDFYNLCRETKSLGTYSFGIAVKNKEDIASSFLQLVYSAGGNLRGLDSDNSLKLYEILGKMRDEGIIAQDVINWNQKDLMQAFSSGYVKIAVAKLSSMSLLEHSASQINYEIAEIPYIQKQTFLFQGDMIGVTETADETEALKLLDYITSPEVAKSYYKNTYSLSVRTDVCVNPGKVRGLSDGFVERERNQSVLKSTYSTWFIISDSIAGAMSDFFGDKSMTPQAVGARLQGEIRSAILER</sequence>
<dbReference type="EMBL" id="PTJA01000004">
    <property type="protein sequence ID" value="PPK81561.1"/>
    <property type="molecule type" value="Genomic_DNA"/>
</dbReference>
<keyword evidence="1" id="KW-1003">Cell membrane</keyword>
<dbReference type="OrthoDB" id="383712at2"/>
<evidence type="ECO:0000313" key="7">
    <source>
        <dbReference type="Proteomes" id="UP000237749"/>
    </source>
</evidence>
<keyword evidence="2" id="KW-0732">Signal</keyword>
<evidence type="ECO:0000256" key="4">
    <source>
        <dbReference type="ARBA" id="ARBA00023139"/>
    </source>
</evidence>
<dbReference type="Proteomes" id="UP000237749">
    <property type="component" value="Unassembled WGS sequence"/>
</dbReference>
<keyword evidence="3" id="KW-0472">Membrane</keyword>
<evidence type="ECO:0000256" key="1">
    <source>
        <dbReference type="ARBA" id="ARBA00022475"/>
    </source>
</evidence>
<accession>A0A2S6HUQ1</accession>
<comment type="caution">
    <text evidence="6">The sequence shown here is derived from an EMBL/GenBank/DDBJ whole genome shotgun (WGS) entry which is preliminary data.</text>
</comment>
<proteinExistence type="predicted"/>
<keyword evidence="4" id="KW-0564">Palmitate</keyword>
<dbReference type="PANTHER" id="PTHR43649">
    <property type="entry name" value="ARABINOSE-BINDING PROTEIN-RELATED"/>
    <property type="match status" value="1"/>
</dbReference>
<keyword evidence="7" id="KW-1185">Reference proteome</keyword>
<name>A0A2S6HUQ1_9FIRM</name>
<dbReference type="SUPFAM" id="SSF53850">
    <property type="entry name" value="Periplasmic binding protein-like II"/>
    <property type="match status" value="1"/>
</dbReference>
<evidence type="ECO:0000313" key="6">
    <source>
        <dbReference type="EMBL" id="PPK81561.1"/>
    </source>
</evidence>
<keyword evidence="6" id="KW-0813">Transport</keyword>
<gene>
    <name evidence="6" type="ORF">BXY41_104364</name>
</gene>
<dbReference type="InterPro" id="IPR050490">
    <property type="entry name" value="Bact_solute-bd_prot1"/>
</dbReference>
<dbReference type="Gene3D" id="3.40.190.10">
    <property type="entry name" value="Periplasmic binding protein-like II"/>
    <property type="match status" value="1"/>
</dbReference>
<evidence type="ECO:0000256" key="5">
    <source>
        <dbReference type="ARBA" id="ARBA00023288"/>
    </source>
</evidence>
<dbReference type="InterPro" id="IPR006059">
    <property type="entry name" value="SBP"/>
</dbReference>
<dbReference type="RefSeq" id="WP_104436644.1">
    <property type="nucleotide sequence ID" value="NZ_PTJA01000004.1"/>
</dbReference>
<dbReference type="PANTHER" id="PTHR43649:SF33">
    <property type="entry name" value="POLYGALACTURONAN_RHAMNOGALACTURONAN-BINDING PROTEIN YTCQ"/>
    <property type="match status" value="1"/>
</dbReference>
<dbReference type="Pfam" id="PF13416">
    <property type="entry name" value="SBP_bac_8"/>
    <property type="match status" value="1"/>
</dbReference>
<keyword evidence="6" id="KW-0762">Sugar transport</keyword>
<protein>
    <submittedName>
        <fullName evidence="6">Multiple sugar transport system substrate-binding protein</fullName>
    </submittedName>
</protein>
<dbReference type="AlphaFoldDB" id="A0A2S6HUQ1"/>
<evidence type="ECO:0000256" key="3">
    <source>
        <dbReference type="ARBA" id="ARBA00023136"/>
    </source>
</evidence>
<keyword evidence="5" id="KW-0449">Lipoprotein</keyword>
<organism evidence="6 7">
    <name type="scientific">Lacrimispora xylanisolvens</name>
    <dbReference type="NCBI Taxonomy" id="384636"/>
    <lineage>
        <taxon>Bacteria</taxon>
        <taxon>Bacillati</taxon>
        <taxon>Bacillota</taxon>
        <taxon>Clostridia</taxon>
        <taxon>Lachnospirales</taxon>
        <taxon>Lachnospiraceae</taxon>
        <taxon>Lacrimispora</taxon>
    </lineage>
</organism>
<evidence type="ECO:0000256" key="2">
    <source>
        <dbReference type="ARBA" id="ARBA00022729"/>
    </source>
</evidence>
<reference evidence="6 7" key="1">
    <citation type="submission" date="2018-02" db="EMBL/GenBank/DDBJ databases">
        <title>Genomic Encyclopedia of Archaeal and Bacterial Type Strains, Phase II (KMG-II): from individual species to whole genera.</title>
        <authorList>
            <person name="Goeker M."/>
        </authorList>
    </citation>
    <scope>NUCLEOTIDE SEQUENCE [LARGE SCALE GENOMIC DNA]</scope>
    <source>
        <strain evidence="6 7">DSM 3808</strain>
    </source>
</reference>